<sequence length="300" mass="32223">MAIEPGSFASSMHQAVLRNGEPQPRAGKPDEFQQAASSARSAGSGERMHGQSPDLIQGQHRTTPDERRSPPPSVPAYAYPAFDRDGAVKADVTREEVNAGQIVGEMQDGKSLFELAGETGLTVWELKAELEDAGYQVAVSFDNGALEFTIHDSAGNHVMTVQQTLVPNIFGLASGSWVVDVVTYVNSDGNLVTQTSYSNGDVDLLEKNTDFIESMVTLPFVNLEATEAVIKGVAEGKSLTEIADELDMTVEELRAEIDQEKIIVIESKEADGGMIYTISAQDGTFIAEYTTNHLLAPPGS</sequence>
<evidence type="ECO:0000256" key="2">
    <source>
        <dbReference type="SAM" id="MobiDB-lite"/>
    </source>
</evidence>
<dbReference type="Proteomes" id="UP000182985">
    <property type="component" value="Unassembled WGS sequence"/>
</dbReference>
<feature type="coiled-coil region" evidence="1">
    <location>
        <begin position="243"/>
        <end position="270"/>
    </location>
</feature>
<gene>
    <name evidence="3" type="ORF">BLA27_10080</name>
</gene>
<evidence type="ECO:0000313" key="4">
    <source>
        <dbReference type="Proteomes" id="UP000182985"/>
    </source>
</evidence>
<evidence type="ECO:0000313" key="3">
    <source>
        <dbReference type="EMBL" id="OIS93650.1"/>
    </source>
</evidence>
<protein>
    <submittedName>
        <fullName evidence="3">Uncharacterized protein</fullName>
    </submittedName>
</protein>
<keyword evidence="1" id="KW-0175">Coiled coil</keyword>
<feature type="region of interest" description="Disordered" evidence="2">
    <location>
        <begin position="1"/>
        <end position="79"/>
    </location>
</feature>
<name>A0A1J6I432_9HYPH</name>
<dbReference type="RefSeq" id="WP_071631633.1">
    <property type="nucleotide sequence ID" value="NZ_MOEC01000008.1"/>
</dbReference>
<evidence type="ECO:0000256" key="1">
    <source>
        <dbReference type="SAM" id="Coils"/>
    </source>
</evidence>
<accession>A0A1J6I432</accession>
<dbReference type="AlphaFoldDB" id="A0A1J6I432"/>
<comment type="caution">
    <text evidence="3">The sequence shown here is derived from an EMBL/GenBank/DDBJ whole genome shotgun (WGS) entry which is preliminary data.</text>
</comment>
<dbReference type="EMBL" id="MOEC01000008">
    <property type="protein sequence ID" value="OIS93650.1"/>
    <property type="molecule type" value="Genomic_DNA"/>
</dbReference>
<feature type="compositionally biased region" description="Low complexity" evidence="2">
    <location>
        <begin position="35"/>
        <end position="45"/>
    </location>
</feature>
<reference evidence="3 4" key="1">
    <citation type="submission" date="2016-10" db="EMBL/GenBank/DDBJ databases">
        <title>The Draft Genome Sequence of the Potato Rhizosphere Bacteria Ochrobactrum sp. IPA7.2.</title>
        <authorList>
            <person name="Gogoleva N.E."/>
            <person name="Khlopko Y.A."/>
            <person name="Burygin G.L."/>
            <person name="Plotnikov A.O."/>
        </authorList>
    </citation>
    <scope>NUCLEOTIDE SEQUENCE [LARGE SCALE GENOMIC DNA]</scope>
    <source>
        <strain evidence="3 4">IPA7.2</strain>
    </source>
</reference>
<proteinExistence type="predicted"/>
<organism evidence="3 4">
    <name type="scientific">Brucella cytisi</name>
    <dbReference type="NCBI Taxonomy" id="407152"/>
    <lineage>
        <taxon>Bacteria</taxon>
        <taxon>Pseudomonadati</taxon>
        <taxon>Pseudomonadota</taxon>
        <taxon>Alphaproteobacteria</taxon>
        <taxon>Hyphomicrobiales</taxon>
        <taxon>Brucellaceae</taxon>
        <taxon>Brucella/Ochrobactrum group</taxon>
        <taxon>Brucella</taxon>
    </lineage>
</organism>
<keyword evidence="4" id="KW-1185">Reference proteome</keyword>